<dbReference type="SUPFAM" id="SSF46689">
    <property type="entry name" value="Homeodomain-like"/>
    <property type="match status" value="1"/>
</dbReference>
<evidence type="ECO:0000313" key="2">
    <source>
        <dbReference type="EMBL" id="DAE03652.1"/>
    </source>
</evidence>
<dbReference type="EMBL" id="BK015370">
    <property type="protein sequence ID" value="DAE03652.1"/>
    <property type="molecule type" value="Genomic_DNA"/>
</dbReference>
<sequence>MAKSKVDYWLTDDGLTLLKGWARDGLTDEQIANNCGIRRQTLYEWKKKYSDINDTLKKSKSIVDYEVENSLLKKAFGYNAKVLKHIKVKKVDYNDDGYKVNEHEEIVEVYDEVHIPADTTAQIFWLKNRKPDKWREKQQEAPNNENDHVILVDDLKDYENNKDK</sequence>
<protein>
    <submittedName>
        <fullName evidence="2">Terminase small subunit</fullName>
    </submittedName>
</protein>
<dbReference type="Pfam" id="PF01527">
    <property type="entry name" value="HTH_Tnp_1"/>
    <property type="match status" value="1"/>
</dbReference>
<dbReference type="GO" id="GO:0006313">
    <property type="term" value="P:DNA transposition"/>
    <property type="evidence" value="ECO:0007669"/>
    <property type="project" value="InterPro"/>
</dbReference>
<dbReference type="GO" id="GO:0004803">
    <property type="term" value="F:transposase activity"/>
    <property type="evidence" value="ECO:0007669"/>
    <property type="project" value="InterPro"/>
</dbReference>
<name>A0A8S5PBQ9_9CAUD</name>
<dbReference type="GO" id="GO:0003677">
    <property type="term" value="F:DNA binding"/>
    <property type="evidence" value="ECO:0007669"/>
    <property type="project" value="InterPro"/>
</dbReference>
<reference evidence="2" key="1">
    <citation type="journal article" date="2021" name="Proc. Natl. Acad. Sci. U.S.A.">
        <title>A Catalog of Tens of Thousands of Viruses from Human Metagenomes Reveals Hidden Associations with Chronic Diseases.</title>
        <authorList>
            <person name="Tisza M.J."/>
            <person name="Buck C.B."/>
        </authorList>
    </citation>
    <scope>NUCLEOTIDE SEQUENCE</scope>
    <source>
        <strain evidence="2">CtMYJ33</strain>
    </source>
</reference>
<organism evidence="2">
    <name type="scientific">Siphoviridae sp. ctMYJ33</name>
    <dbReference type="NCBI Taxonomy" id="2825461"/>
    <lineage>
        <taxon>Viruses</taxon>
        <taxon>Duplodnaviria</taxon>
        <taxon>Heunggongvirae</taxon>
        <taxon>Uroviricota</taxon>
        <taxon>Caudoviricetes</taxon>
    </lineage>
</organism>
<dbReference type="InterPro" id="IPR002514">
    <property type="entry name" value="Transposase_8"/>
</dbReference>
<dbReference type="Gene3D" id="1.10.10.60">
    <property type="entry name" value="Homeodomain-like"/>
    <property type="match status" value="1"/>
</dbReference>
<evidence type="ECO:0000256" key="1">
    <source>
        <dbReference type="SAM" id="MobiDB-lite"/>
    </source>
</evidence>
<dbReference type="InterPro" id="IPR009057">
    <property type="entry name" value="Homeodomain-like_sf"/>
</dbReference>
<proteinExistence type="predicted"/>
<accession>A0A8S5PBQ9</accession>
<feature type="region of interest" description="Disordered" evidence="1">
    <location>
        <begin position="135"/>
        <end position="164"/>
    </location>
</feature>